<accession>A0A3B0U0D4</accession>
<dbReference type="InterPro" id="IPR027268">
    <property type="entry name" value="Peptidase_M4/M1_CTD_sf"/>
</dbReference>
<proteinExistence type="predicted"/>
<organism evidence="1">
    <name type="scientific">hydrothermal vent metagenome</name>
    <dbReference type="NCBI Taxonomy" id="652676"/>
    <lineage>
        <taxon>unclassified sequences</taxon>
        <taxon>metagenomes</taxon>
        <taxon>ecological metagenomes</taxon>
    </lineage>
</organism>
<evidence type="ECO:0000313" key="1">
    <source>
        <dbReference type="EMBL" id="VAW20092.1"/>
    </source>
</evidence>
<sequence>QTYLMMKYVEKYYPEVKALGNISTLWGIKNFSLAKLNFNDKYHFVYQFAARKNLDQALTTQADSLSNFNRKIVNKYKAGLGIKFLENYLGETTITNAIINFSKKNAHKKANSYQFINSIKTTKDISWFKNEYLKTSKKIDYTIKKIVKKGDSLQVTISNKRKFTAPIELYGVKDKKIVYTKWLTGIDSIAKIMIPKDGFDKLSLNYESLLPEYNLRNNWKNVDKKLFNKPIQLKFLKDAEDPYYNQLFYTPVYRYNYYDGLVLGLAVSNKTILRKSFSYKLTPSYSTKSKSFSGSYSLLYEYLPENKKVNKFLFGVAGSNYHYAKNLTYNTVRPFAYLEFRRKSLRDVGSNAVTASYTLVDREKLPTQTENLETYNYKVFSLSYGYSKPEIINDFRFSTELQISSKFSKLSLTARYRKLTDTNRQFDFRFFTGAFISNNTASNFFNFALDRPSDYLFQYDYLGRSETSGFFSQQVIMNEGAFKSKLPVTFANQWMSTMNMSVGMWRWVEVYSDVGFIKNKNSKVYFAYGNGVRLNFIQDILEVYFPFYSNLGWEISQPSYSSKIRFVLVIKPKRIYNFIKRGFY</sequence>
<dbReference type="Gene3D" id="1.10.390.10">
    <property type="entry name" value="Neutral Protease Domain 2"/>
    <property type="match status" value="1"/>
</dbReference>
<keyword evidence="1" id="KW-0031">Aminopeptidase</keyword>
<keyword evidence="1" id="KW-0378">Hydrolase</keyword>
<dbReference type="AlphaFoldDB" id="A0A3B0U0D4"/>
<feature type="non-terminal residue" evidence="1">
    <location>
        <position position="1"/>
    </location>
</feature>
<protein>
    <submittedName>
        <fullName evidence="1">Aminopeptidase N</fullName>
    </submittedName>
</protein>
<name>A0A3B0U0D4_9ZZZZ</name>
<gene>
    <name evidence="1" type="ORF">MNBD_BACTEROID04-1909</name>
</gene>
<dbReference type="GO" id="GO:0004177">
    <property type="term" value="F:aminopeptidase activity"/>
    <property type="evidence" value="ECO:0007669"/>
    <property type="project" value="UniProtKB-KW"/>
</dbReference>
<keyword evidence="1" id="KW-0645">Protease</keyword>
<dbReference type="EMBL" id="UOER01000063">
    <property type="protein sequence ID" value="VAW20092.1"/>
    <property type="molecule type" value="Genomic_DNA"/>
</dbReference>
<reference evidence="1" key="1">
    <citation type="submission" date="2018-06" db="EMBL/GenBank/DDBJ databases">
        <authorList>
            <person name="Zhirakovskaya E."/>
        </authorList>
    </citation>
    <scope>NUCLEOTIDE SEQUENCE</scope>
</reference>